<feature type="transmembrane region" description="Helical" evidence="1">
    <location>
        <begin position="69"/>
        <end position="94"/>
    </location>
</feature>
<dbReference type="Proteomes" id="UP000789508">
    <property type="component" value="Unassembled WGS sequence"/>
</dbReference>
<keyword evidence="1" id="KW-1133">Transmembrane helix</keyword>
<sequence length="159" mass="18189">MNLLVIFIFAFDAIWKNFLKTESQSFRNFILWSTIFAISWTASTFGLNRYGPLELCNLLIIFKLENDSVLYQTFFSALLLIGAHSGGILNSILLSIKQFCDMDLDDEIIDIEKNDDLTILDKSIANFNYSNNTNIENENENSDINLLLTSTKSYGTMRD</sequence>
<comment type="caution">
    <text evidence="2">The sequence shown here is derived from an EMBL/GenBank/DDBJ whole genome shotgun (WGS) entry which is preliminary data.</text>
</comment>
<evidence type="ECO:0000313" key="3">
    <source>
        <dbReference type="Proteomes" id="UP000789508"/>
    </source>
</evidence>
<dbReference type="EMBL" id="CAJVPS010003087">
    <property type="protein sequence ID" value="CAG8582209.1"/>
    <property type="molecule type" value="Genomic_DNA"/>
</dbReference>
<evidence type="ECO:0000313" key="2">
    <source>
        <dbReference type="EMBL" id="CAG8582209.1"/>
    </source>
</evidence>
<proteinExistence type="predicted"/>
<keyword evidence="1" id="KW-0812">Transmembrane</keyword>
<evidence type="ECO:0000256" key="1">
    <source>
        <dbReference type="SAM" id="Phobius"/>
    </source>
</evidence>
<dbReference type="OrthoDB" id="2423495at2759"/>
<dbReference type="AlphaFoldDB" id="A0A9N9C0F8"/>
<gene>
    <name evidence="2" type="ORF">ALEPTO_LOCUS7316</name>
</gene>
<reference evidence="2" key="1">
    <citation type="submission" date="2021-06" db="EMBL/GenBank/DDBJ databases">
        <authorList>
            <person name="Kallberg Y."/>
            <person name="Tangrot J."/>
            <person name="Rosling A."/>
        </authorList>
    </citation>
    <scope>NUCLEOTIDE SEQUENCE</scope>
    <source>
        <strain evidence="2">FL130A</strain>
    </source>
</reference>
<name>A0A9N9C0F8_9GLOM</name>
<protein>
    <submittedName>
        <fullName evidence="2">1035_t:CDS:1</fullName>
    </submittedName>
</protein>
<keyword evidence="1" id="KW-0472">Membrane</keyword>
<organism evidence="2 3">
    <name type="scientific">Ambispora leptoticha</name>
    <dbReference type="NCBI Taxonomy" id="144679"/>
    <lineage>
        <taxon>Eukaryota</taxon>
        <taxon>Fungi</taxon>
        <taxon>Fungi incertae sedis</taxon>
        <taxon>Mucoromycota</taxon>
        <taxon>Glomeromycotina</taxon>
        <taxon>Glomeromycetes</taxon>
        <taxon>Archaeosporales</taxon>
        <taxon>Ambisporaceae</taxon>
        <taxon>Ambispora</taxon>
    </lineage>
</organism>
<accession>A0A9N9C0F8</accession>
<keyword evidence="3" id="KW-1185">Reference proteome</keyword>
<feature type="transmembrane region" description="Helical" evidence="1">
    <location>
        <begin position="29"/>
        <end position="48"/>
    </location>
</feature>